<proteinExistence type="predicted"/>
<dbReference type="OrthoDB" id="7478760at2"/>
<dbReference type="InterPro" id="IPR021136">
    <property type="entry name" value="Flagellar_hook_control-like_C"/>
</dbReference>
<dbReference type="Proteomes" id="UP000197097">
    <property type="component" value="Unassembled WGS sequence"/>
</dbReference>
<evidence type="ECO:0000259" key="2">
    <source>
        <dbReference type="Pfam" id="PF02120"/>
    </source>
</evidence>
<organism evidence="3 4">
    <name type="scientific">Sphingopyxis witflariensis</name>
    <dbReference type="NCBI Taxonomy" id="173675"/>
    <lineage>
        <taxon>Bacteria</taxon>
        <taxon>Pseudomonadati</taxon>
        <taxon>Pseudomonadota</taxon>
        <taxon>Alphaproteobacteria</taxon>
        <taxon>Sphingomonadales</taxon>
        <taxon>Sphingomonadaceae</taxon>
        <taxon>Sphingopyxis</taxon>
    </lineage>
</organism>
<accession>A0A246K4A8</accession>
<dbReference type="AlphaFoldDB" id="A0A246K4A8"/>
<sequence>MMSALPQPATSPALATFLAAIGQAPATGGEGGSFSQLLAATPQPMLGDGPIPVITKLELPQGGEGITLPPAEAIDVEAAAKPAVAKDAVPADTAAATAASLLIAIAGAGAVPGTKPASTQPAGTTPETDAEASAEPAAAITLASAEPAVPVAAWSPIVAASPTAGKSAKPTGTAAASSDDMTSSIPVAAKQASAPLATLAALPTEPQAAKAAPAEASMTVLFTQPGTQGPAALGEAVQPAIVTERTLDIGSDDAWIDQLAHDIAAAKSTTGDVSFRLMPRHLGRLDVAMQMGDEGVSLKLDTQHEATAVIVTAAQTRLVEDLRQQGVRVAGAEVTCTPGETGRQSQQGQGRGAAQDAVHLIETATEHAESRDEDRAADRRGRFA</sequence>
<comment type="caution">
    <text evidence="3">The sequence shown here is derived from an EMBL/GenBank/DDBJ whole genome shotgun (WGS) entry which is preliminary data.</text>
</comment>
<feature type="region of interest" description="Disordered" evidence="1">
    <location>
        <begin position="112"/>
        <end position="132"/>
    </location>
</feature>
<gene>
    <name evidence="3" type="ORF">CDQ91_05990</name>
</gene>
<evidence type="ECO:0000313" key="4">
    <source>
        <dbReference type="Proteomes" id="UP000197097"/>
    </source>
</evidence>
<name>A0A246K4A8_9SPHN</name>
<dbReference type="Pfam" id="PF02120">
    <property type="entry name" value="Flg_hook"/>
    <property type="match status" value="1"/>
</dbReference>
<feature type="compositionally biased region" description="Low complexity" evidence="1">
    <location>
        <begin position="342"/>
        <end position="355"/>
    </location>
</feature>
<feature type="compositionally biased region" description="Basic and acidic residues" evidence="1">
    <location>
        <begin position="364"/>
        <end position="384"/>
    </location>
</feature>
<dbReference type="InterPro" id="IPR038610">
    <property type="entry name" value="FliK-like_C_sf"/>
</dbReference>
<dbReference type="RefSeq" id="WP_088471790.1">
    <property type="nucleotide sequence ID" value="NZ_NISJ01000002.1"/>
</dbReference>
<dbReference type="EMBL" id="NISJ01000002">
    <property type="protein sequence ID" value="OWR00299.1"/>
    <property type="molecule type" value="Genomic_DNA"/>
</dbReference>
<dbReference type="Gene3D" id="3.30.750.140">
    <property type="match status" value="1"/>
</dbReference>
<evidence type="ECO:0000313" key="3">
    <source>
        <dbReference type="EMBL" id="OWR00299.1"/>
    </source>
</evidence>
<feature type="region of interest" description="Disordered" evidence="1">
    <location>
        <begin position="337"/>
        <end position="384"/>
    </location>
</feature>
<reference evidence="3 4" key="1">
    <citation type="journal article" date="2002" name="Int. J. Syst. Evol. Microbiol.">
        <title>Sphingopyxis witflariensis sp. nov., isolated from activated sludge.</title>
        <authorList>
            <person name="Kampfer P."/>
            <person name="Witzenberger R."/>
            <person name="Denner E.B."/>
            <person name="Busse H.J."/>
            <person name="Neef A."/>
        </authorList>
    </citation>
    <scope>NUCLEOTIDE SEQUENCE [LARGE SCALE GENOMIC DNA]</scope>
    <source>
        <strain evidence="3 4">DSM 14551</strain>
    </source>
</reference>
<keyword evidence="4" id="KW-1185">Reference proteome</keyword>
<protein>
    <recommendedName>
        <fullName evidence="2">Flagellar hook-length control protein-like C-terminal domain-containing protein</fullName>
    </recommendedName>
</protein>
<dbReference type="CDD" id="cd17470">
    <property type="entry name" value="T3SS_Flik_C"/>
    <property type="match status" value="1"/>
</dbReference>
<feature type="domain" description="Flagellar hook-length control protein-like C-terminal" evidence="2">
    <location>
        <begin position="264"/>
        <end position="335"/>
    </location>
</feature>
<evidence type="ECO:0000256" key="1">
    <source>
        <dbReference type="SAM" id="MobiDB-lite"/>
    </source>
</evidence>